<keyword evidence="1" id="KW-0812">Transmembrane</keyword>
<dbReference type="AlphaFoldDB" id="A0A0R0M5D6"/>
<keyword evidence="1" id="KW-0472">Membrane</keyword>
<dbReference type="SUPFAM" id="SSF49899">
    <property type="entry name" value="Concanavalin A-like lectins/glucanases"/>
    <property type="match status" value="1"/>
</dbReference>
<feature type="transmembrane region" description="Helical" evidence="1">
    <location>
        <begin position="374"/>
        <end position="392"/>
    </location>
</feature>
<dbReference type="VEuPathDB" id="MicrosporidiaDB:M153_100087355"/>
<reference evidence="3 4" key="1">
    <citation type="submission" date="2015-07" db="EMBL/GenBank/DDBJ databases">
        <title>The genome of Pseudoloma neurophilia, a relevant intracellular parasite of the zebrafish.</title>
        <authorList>
            <person name="Ndikumana S."/>
            <person name="Pelin A."/>
            <person name="Sanders J."/>
            <person name="Corradi N."/>
        </authorList>
    </citation>
    <scope>NUCLEOTIDE SEQUENCE [LARGE SCALE GENOMIC DNA]</scope>
    <source>
        <strain evidence="3 4">MK1</strain>
    </source>
</reference>
<feature type="chain" id="PRO_5006399140" evidence="2">
    <location>
        <begin position="22"/>
        <end position="403"/>
    </location>
</feature>
<gene>
    <name evidence="3" type="ORF">M153_100087355</name>
</gene>
<evidence type="ECO:0000256" key="1">
    <source>
        <dbReference type="SAM" id="Phobius"/>
    </source>
</evidence>
<evidence type="ECO:0000256" key="2">
    <source>
        <dbReference type="SAM" id="SignalP"/>
    </source>
</evidence>
<dbReference type="EMBL" id="LGUB01000001">
    <property type="protein sequence ID" value="KRH95317.1"/>
    <property type="molecule type" value="Genomic_DNA"/>
</dbReference>
<organism evidence="3 4">
    <name type="scientific">Pseudoloma neurophilia</name>
    <dbReference type="NCBI Taxonomy" id="146866"/>
    <lineage>
        <taxon>Eukaryota</taxon>
        <taxon>Fungi</taxon>
        <taxon>Fungi incertae sedis</taxon>
        <taxon>Microsporidia</taxon>
        <taxon>Pseudoloma</taxon>
    </lineage>
</organism>
<dbReference type="InterPro" id="IPR013320">
    <property type="entry name" value="ConA-like_dom_sf"/>
</dbReference>
<feature type="signal peptide" evidence="2">
    <location>
        <begin position="1"/>
        <end position="21"/>
    </location>
</feature>
<keyword evidence="2" id="KW-0732">Signal</keyword>
<dbReference type="GO" id="GO:0030246">
    <property type="term" value="F:carbohydrate binding"/>
    <property type="evidence" value="ECO:0007669"/>
    <property type="project" value="UniProtKB-KW"/>
</dbReference>
<keyword evidence="3" id="KW-0430">Lectin</keyword>
<comment type="caution">
    <text evidence="3">The sequence shown here is derived from an EMBL/GenBank/DDBJ whole genome shotgun (WGS) entry which is preliminary data.</text>
</comment>
<protein>
    <submittedName>
        <fullName evidence="3">Putative Concanavalin A-like lectin/glucanase protein</fullName>
    </submittedName>
</protein>
<evidence type="ECO:0000313" key="3">
    <source>
        <dbReference type="EMBL" id="KRH95317.1"/>
    </source>
</evidence>
<name>A0A0R0M5D6_9MICR</name>
<sequence>MLQKTFGHTVILTLFSVLIRSSVIEDPISKLAFSSNEDLTKIGLENAIVQDDHIKMRVSADRGSLISFKEKNEAEEWSFEFKFDELQLKYPEFAGIYMWYTDERIKSGNIGGIDGNFTGIMTGIEFIGQGLKILIGGNLENKKIEKFDDIIQHRDTVSPARFKDVEEFRVKIISTNKNYKIEIYEKDKLLYDSLRFFDTSVLGDHGKGKYFGITTYYEKTSSQKSFILKDIKTFKRTENPDYDPLKFDAVEAKDEPRLGHEIDYNSKEVQHLISNVEHMMAYLKAILGKPGGSTVYQSAYDAKISSFESQKMLLRLDNDIKNLDTHLKNSGTQVLGTKIGDVEMEVRNLKRVIYETQNSLTELKELIGNKNNSLILILCIVSVVAFLFYIMIGKKQADFKKSV</sequence>
<keyword evidence="4" id="KW-1185">Reference proteome</keyword>
<keyword evidence="1" id="KW-1133">Transmembrane helix</keyword>
<dbReference type="OrthoDB" id="2187573at2759"/>
<dbReference type="Gene3D" id="2.60.120.200">
    <property type="match status" value="1"/>
</dbReference>
<dbReference type="Proteomes" id="UP000051530">
    <property type="component" value="Unassembled WGS sequence"/>
</dbReference>
<evidence type="ECO:0000313" key="4">
    <source>
        <dbReference type="Proteomes" id="UP000051530"/>
    </source>
</evidence>
<proteinExistence type="predicted"/>
<accession>A0A0R0M5D6</accession>